<keyword evidence="2" id="KW-1185">Reference proteome</keyword>
<dbReference type="AlphaFoldDB" id="A0A5N5SGX1"/>
<accession>A0A5N5SGX1</accession>
<comment type="caution">
    <text evidence="1">The sequence shown here is derived from an EMBL/GenBank/DDBJ whole genome shotgun (WGS) entry which is preliminary data.</text>
</comment>
<gene>
    <name evidence="1" type="ORF">Anas_10093</name>
</gene>
<name>A0A5N5SGX1_9CRUS</name>
<evidence type="ECO:0000313" key="2">
    <source>
        <dbReference type="Proteomes" id="UP000326759"/>
    </source>
</evidence>
<reference evidence="1 2" key="1">
    <citation type="journal article" date="2019" name="PLoS Biol.">
        <title>Sex chromosomes control vertical transmission of feminizing Wolbachia symbionts in an isopod.</title>
        <authorList>
            <person name="Becking T."/>
            <person name="Chebbi M.A."/>
            <person name="Giraud I."/>
            <person name="Moumen B."/>
            <person name="Laverre T."/>
            <person name="Caubet Y."/>
            <person name="Peccoud J."/>
            <person name="Gilbert C."/>
            <person name="Cordaux R."/>
        </authorList>
    </citation>
    <scope>NUCLEOTIDE SEQUENCE [LARGE SCALE GENOMIC DNA]</scope>
    <source>
        <strain evidence="1">ANa2</strain>
        <tissue evidence="1">Whole body excluding digestive tract and cuticle</tissue>
    </source>
</reference>
<dbReference type="OrthoDB" id="10448041at2759"/>
<organism evidence="1 2">
    <name type="scientific">Armadillidium nasatum</name>
    <dbReference type="NCBI Taxonomy" id="96803"/>
    <lineage>
        <taxon>Eukaryota</taxon>
        <taxon>Metazoa</taxon>
        <taxon>Ecdysozoa</taxon>
        <taxon>Arthropoda</taxon>
        <taxon>Crustacea</taxon>
        <taxon>Multicrustacea</taxon>
        <taxon>Malacostraca</taxon>
        <taxon>Eumalacostraca</taxon>
        <taxon>Peracarida</taxon>
        <taxon>Isopoda</taxon>
        <taxon>Oniscidea</taxon>
        <taxon>Crinocheta</taxon>
        <taxon>Armadillidiidae</taxon>
        <taxon>Armadillidium</taxon>
    </lineage>
</organism>
<evidence type="ECO:0008006" key="3">
    <source>
        <dbReference type="Google" id="ProtNLM"/>
    </source>
</evidence>
<dbReference type="EMBL" id="SEYY01025181">
    <property type="protein sequence ID" value="KAB7493614.1"/>
    <property type="molecule type" value="Genomic_DNA"/>
</dbReference>
<dbReference type="Proteomes" id="UP000326759">
    <property type="component" value="Unassembled WGS sequence"/>
</dbReference>
<protein>
    <recommendedName>
        <fullName evidence="3">Phospholipid scramblase</fullName>
    </recommendedName>
</protein>
<proteinExistence type="predicted"/>
<evidence type="ECO:0000313" key="1">
    <source>
        <dbReference type="EMBL" id="KAB7493614.1"/>
    </source>
</evidence>
<sequence length="120" mass="13394">MQALEGHTVILIKRKQGTPVLKGSAHLEFFNTKRFFSLNSLVGDENELQMKSNGGLCGCRRLTVSSKTGNTFGVLRSSFSLWGMSFIIEDGNGMPVFRVGQIGKFSFSEISFEVFGKKYW</sequence>